<dbReference type="InterPro" id="IPR018062">
    <property type="entry name" value="HTH_AraC-typ_CS"/>
</dbReference>
<dbReference type="InterPro" id="IPR018060">
    <property type="entry name" value="HTH_AraC"/>
</dbReference>
<dbReference type="PROSITE" id="PS00041">
    <property type="entry name" value="HTH_ARAC_FAMILY_1"/>
    <property type="match status" value="1"/>
</dbReference>
<dbReference type="GO" id="GO:0043565">
    <property type="term" value="F:sequence-specific DNA binding"/>
    <property type="evidence" value="ECO:0007669"/>
    <property type="project" value="InterPro"/>
</dbReference>
<dbReference type="Pfam" id="PF12833">
    <property type="entry name" value="HTH_18"/>
    <property type="match status" value="1"/>
</dbReference>
<evidence type="ECO:0000256" key="1">
    <source>
        <dbReference type="ARBA" id="ARBA00023015"/>
    </source>
</evidence>
<dbReference type="PANTHER" id="PTHR46796:SF7">
    <property type="entry name" value="ARAC FAMILY TRANSCRIPTIONAL REGULATOR"/>
    <property type="match status" value="1"/>
</dbReference>
<organism evidence="5 6">
    <name type="scientific">Duganella alba</name>
    <dbReference type="NCBI Taxonomy" id="2666081"/>
    <lineage>
        <taxon>Bacteria</taxon>
        <taxon>Pseudomonadati</taxon>
        <taxon>Pseudomonadota</taxon>
        <taxon>Betaproteobacteria</taxon>
        <taxon>Burkholderiales</taxon>
        <taxon>Oxalobacteraceae</taxon>
        <taxon>Telluria group</taxon>
        <taxon>Duganella</taxon>
    </lineage>
</organism>
<dbReference type="AlphaFoldDB" id="A0A6L5QBD0"/>
<dbReference type="Pfam" id="PF12852">
    <property type="entry name" value="Cupin_6"/>
    <property type="match status" value="1"/>
</dbReference>
<protein>
    <submittedName>
        <fullName evidence="5">Helix-turn-helix domain-containing protein</fullName>
    </submittedName>
</protein>
<evidence type="ECO:0000313" key="5">
    <source>
        <dbReference type="EMBL" id="MRX07026.1"/>
    </source>
</evidence>
<dbReference type="SUPFAM" id="SSF46689">
    <property type="entry name" value="Homeodomain-like"/>
    <property type="match status" value="2"/>
</dbReference>
<evidence type="ECO:0000256" key="3">
    <source>
        <dbReference type="ARBA" id="ARBA00023163"/>
    </source>
</evidence>
<evidence type="ECO:0000256" key="2">
    <source>
        <dbReference type="ARBA" id="ARBA00023125"/>
    </source>
</evidence>
<keyword evidence="1" id="KW-0805">Transcription regulation</keyword>
<gene>
    <name evidence="5" type="ORF">GJ697_04165</name>
</gene>
<proteinExistence type="predicted"/>
<dbReference type="PROSITE" id="PS01124">
    <property type="entry name" value="HTH_ARAC_FAMILY_2"/>
    <property type="match status" value="1"/>
</dbReference>
<dbReference type="InterPro" id="IPR032783">
    <property type="entry name" value="AraC_lig"/>
</dbReference>
<dbReference type="Proteomes" id="UP000481037">
    <property type="component" value="Unassembled WGS sequence"/>
</dbReference>
<dbReference type="PANTHER" id="PTHR46796">
    <property type="entry name" value="HTH-TYPE TRANSCRIPTIONAL ACTIVATOR RHAS-RELATED"/>
    <property type="match status" value="1"/>
</dbReference>
<accession>A0A6L5QBD0</accession>
<keyword evidence="3" id="KW-0804">Transcription</keyword>
<dbReference type="Gene3D" id="1.10.10.60">
    <property type="entry name" value="Homeodomain-like"/>
    <property type="match status" value="2"/>
</dbReference>
<comment type="caution">
    <text evidence="5">The sequence shown here is derived from an EMBL/GenBank/DDBJ whole genome shotgun (WGS) entry which is preliminary data.</text>
</comment>
<keyword evidence="6" id="KW-1185">Reference proteome</keyword>
<dbReference type="EMBL" id="WKJM01000002">
    <property type="protein sequence ID" value="MRX07026.1"/>
    <property type="molecule type" value="Genomic_DNA"/>
</dbReference>
<dbReference type="SMART" id="SM00342">
    <property type="entry name" value="HTH_ARAC"/>
    <property type="match status" value="1"/>
</dbReference>
<evidence type="ECO:0000259" key="4">
    <source>
        <dbReference type="PROSITE" id="PS01124"/>
    </source>
</evidence>
<dbReference type="GO" id="GO:0003700">
    <property type="term" value="F:DNA-binding transcription factor activity"/>
    <property type="evidence" value="ECO:0007669"/>
    <property type="project" value="InterPro"/>
</dbReference>
<evidence type="ECO:0000313" key="6">
    <source>
        <dbReference type="Proteomes" id="UP000481037"/>
    </source>
</evidence>
<dbReference type="InterPro" id="IPR050204">
    <property type="entry name" value="AraC_XylS_family_regulators"/>
</dbReference>
<dbReference type="InterPro" id="IPR009057">
    <property type="entry name" value="Homeodomain-like_sf"/>
</dbReference>
<name>A0A6L5QBD0_9BURK</name>
<dbReference type="RefSeq" id="WP_154363450.1">
    <property type="nucleotide sequence ID" value="NZ_WKJM01000002.1"/>
</dbReference>
<keyword evidence="2" id="KW-0238">DNA-binding</keyword>
<sequence length="320" mass="34667">MLESADYLCDSTKMHADPFSDILKFTHAESLVTGGFKAGGRWAVRFPAPEKIKFFAVVKGACWVSMDGVAEPIRFETGDVGLLTARRSFVLGSDPEVPPLDAMSVFAGGNATLGDGNDFAHIGGHVLLDPTSGRLLADVLPPWIHVPASSPQASTFRWLLDHLMAERAAELPGAQLVSAQLAQLLFIQILRAHLQTASAMPSSWLRALGDPRLAPALRLMHGEPARSWHLDQLAKACAMSRTSFAVHFRTVAGVAPLTYLTAWRMRLAERALREEITPVAVLARTLGYTSESAFSTAFKRVNGSSPKAFRQARHLSEGNG</sequence>
<feature type="domain" description="HTH araC/xylS-type" evidence="4">
    <location>
        <begin position="214"/>
        <end position="312"/>
    </location>
</feature>
<reference evidence="5 6" key="1">
    <citation type="submission" date="2019-11" db="EMBL/GenBank/DDBJ databases">
        <title>Novel species isolated from a subtropical stream in China.</title>
        <authorList>
            <person name="Lu H."/>
        </authorList>
    </citation>
    <scope>NUCLEOTIDE SEQUENCE [LARGE SCALE GENOMIC DNA]</scope>
    <source>
        <strain evidence="5 6">FT25W</strain>
    </source>
</reference>